<dbReference type="Gene3D" id="2.130.10.10">
    <property type="entry name" value="YVTN repeat-like/Quinoprotein amine dehydrogenase"/>
    <property type="match status" value="1"/>
</dbReference>
<feature type="domain" description="Calcineurin-like phosphoesterase" evidence="1">
    <location>
        <begin position="162"/>
        <end position="333"/>
    </location>
</feature>
<evidence type="ECO:0000313" key="5">
    <source>
        <dbReference type="Proteomes" id="UP000294739"/>
    </source>
</evidence>
<organism evidence="4 5">
    <name type="scientific">Jiangella asiatica</name>
    <dbReference type="NCBI Taxonomy" id="2530372"/>
    <lineage>
        <taxon>Bacteria</taxon>
        <taxon>Bacillati</taxon>
        <taxon>Actinomycetota</taxon>
        <taxon>Actinomycetes</taxon>
        <taxon>Jiangellales</taxon>
        <taxon>Jiangellaceae</taxon>
        <taxon>Jiangella</taxon>
    </lineage>
</organism>
<dbReference type="Gene3D" id="2.60.40.10">
    <property type="entry name" value="Immunoglobulins"/>
    <property type="match status" value="2"/>
</dbReference>
<dbReference type="InterPro" id="IPR029052">
    <property type="entry name" value="Metallo-depent_PP-like"/>
</dbReference>
<dbReference type="PANTHER" id="PTHR34512">
    <property type="entry name" value="CELL SURFACE PROTEIN"/>
    <property type="match status" value="1"/>
</dbReference>
<dbReference type="Gene3D" id="3.60.21.10">
    <property type="match status" value="1"/>
</dbReference>
<dbReference type="SUPFAM" id="SSF117074">
    <property type="entry name" value="Hypothetical protein PA1324"/>
    <property type="match status" value="1"/>
</dbReference>
<proteinExistence type="predicted"/>
<dbReference type="Pfam" id="PF16371">
    <property type="entry name" value="MetallophosN"/>
    <property type="match status" value="1"/>
</dbReference>
<keyword evidence="5" id="KW-1185">Reference proteome</keyword>
<dbReference type="EMBL" id="SMKZ01000010">
    <property type="protein sequence ID" value="TDE11505.1"/>
    <property type="molecule type" value="Genomic_DNA"/>
</dbReference>
<evidence type="ECO:0000313" key="4">
    <source>
        <dbReference type="EMBL" id="TDE11505.1"/>
    </source>
</evidence>
<dbReference type="InterPro" id="IPR011047">
    <property type="entry name" value="Quinoprotein_ADH-like_sf"/>
</dbReference>
<dbReference type="InterPro" id="IPR004843">
    <property type="entry name" value="Calcineurin-like_PHP"/>
</dbReference>
<dbReference type="InterPro" id="IPR032285">
    <property type="entry name" value="Metallophos_N"/>
</dbReference>
<dbReference type="Pfam" id="PF13360">
    <property type="entry name" value="PQQ_2"/>
    <property type="match status" value="2"/>
</dbReference>
<feature type="domain" description="Pyrrolo-quinoline quinone repeat" evidence="2">
    <location>
        <begin position="648"/>
        <end position="801"/>
    </location>
</feature>
<dbReference type="SUPFAM" id="SSF49464">
    <property type="entry name" value="Carboxypeptidase regulatory domain-like"/>
    <property type="match status" value="1"/>
</dbReference>
<dbReference type="InterPro" id="IPR015943">
    <property type="entry name" value="WD40/YVTN_repeat-like_dom_sf"/>
</dbReference>
<dbReference type="PANTHER" id="PTHR34512:SF30">
    <property type="entry name" value="OUTER MEMBRANE PROTEIN ASSEMBLY FACTOR BAMB"/>
    <property type="match status" value="1"/>
</dbReference>
<sequence>METKLNAFSERLSPEALGRLRRVINAAVVLLVGLALLGPVASVVAETIDPPVARVSGTVFDDSNGNGQHDAGEPGVAGVSVSDGVAIVETDDDGRYQLDLDTDRRITDMVFISQPAGYQVPPDEFMTPRFYQLFGQVADGEQRTADFALTRVPGSESATFSFANIADPHVNPQLPEQIHEINSTSNDVPFIAVSGDLTNNATDAEFTTYKNATAGSEVPVWPAVGNHEYFSGGGTGYAARIDNYRRHVGPEWYSFDYGNRHFLVLENNGQAPFDEQLNWIRRDLAANVGGKELVVLAHQPMNVPFGSPSTYDQYGDLFAEYGAELMLVGHEHSNDVEPDSEFAPTAKHIQTVSSSYTIDNAPRGFRYIHLRGDEFVNPFRMYGVDQALTITSPAPDSEVSADGHRTGFPDIQVNAYDTADEVTRVRYRIDDGSWRSLTPTGELTWHSEFVGRAPAVGEHTIEVEAVSEGGGRWTESATFTMTDEPLVTPVAGAAWNQHHGDSAHSGVAADVVEPGLELAWSYRTPGTFLTGSPVIVDGVVYAGTRDENGDGNAALHAVDQVTGERLWEFPVPSSVVGTPAVLGDTVFVGTLRGSLFAVDRASGELVWQRDTEEAPEPNNQRAYGYYSPAVADGKVFWAYQTRYGPASQGLLTALDPATGDTIWASPMSGATMSDGTPAVVDGQVFVGSQTADRVLAYDAETGARQWTSSAVLGGWQDGVPAAADGRVFIGSNNGIVARDAATGADLWTYRSPHSSRVSSGSTPSAPTVVGDVVYMGFPSGAVTALNARTGAVLWDRLLPGGTYTGGVHSSPALSGQTLFVGANNGWLYALDSVTGQPLWQYEVGTWVASGPAVSGNTVVAGAWDGNLYAFTPGGEAAARWARVTGTVTDATTGAPIADARIVATSGDTSLSTSTDADGHYVLGLGAGTYTLSTAKRAFLPTDASSTTVTVGTSGTQAADLRLAEVTGPTAGSSTVPPDFGASSPRLDVVPGDTYHYTMNPRVQATISSKAAANNQPGTLVVGSLADLTLLDGTAQETLDWSELMLSRTAGGPGTPDWGRSADWLDIADIGVEGNAVVASGGARVDDDLQTTLSYEALGDAPVVKITLEVENTGTEDFEGYFQYLLDPDSAQDVSLVPGVNGQNPGYLRTGWTSNFHYVGSTTPRQVPAHGLAWLEDEPYALSGFGYVSGTWFDASVAAGDTRTISWYHITDYPAASGDVTGNIARWASQLDLLDDEVADRSRVAGTVTRADTAEPAAGVLVEALAGSGVVGSVRTAADGTYALPLDPGGYTLRVSTLGYAPATVDASVTEGGTSTADIALQPVSVLASTGRTLAGSLVEGGTQDVVLENDKLAMAVSRVFDDGQLPSSTVGKPVDLAVRGRSDQLDWLNLPYIVDEEPTGTEAWQQTTVRGTDVSIVQASGEEAVVRATGTSSAHPGVGVETTYTIRPGEEWVTAETVFTNDGSADLSVWVGDAMDWDGAGQRIGVPGHGVITTPYESPAAYQPAGRWIGATGTDPQTYGVVYDGDDEFSAYGTGNWVMSRFQVEIPAGDSYTLSRRIVAASNTGSADPFAVLEALAE</sequence>
<dbReference type="SMART" id="SM00564">
    <property type="entry name" value="PQQ"/>
    <property type="match status" value="8"/>
</dbReference>
<dbReference type="Gene3D" id="2.40.128.630">
    <property type="match status" value="1"/>
</dbReference>
<feature type="domain" description="Pyrrolo-quinoline quinone repeat" evidence="2">
    <location>
        <begin position="518"/>
        <end position="618"/>
    </location>
</feature>
<evidence type="ECO:0000259" key="3">
    <source>
        <dbReference type="Pfam" id="PF16371"/>
    </source>
</evidence>
<dbReference type="SUPFAM" id="SSF56300">
    <property type="entry name" value="Metallo-dependent phosphatases"/>
    <property type="match status" value="1"/>
</dbReference>
<dbReference type="InterPro" id="IPR008969">
    <property type="entry name" value="CarboxyPept-like_regulatory"/>
</dbReference>
<accession>A0A4R5DKY3</accession>
<evidence type="ECO:0000259" key="2">
    <source>
        <dbReference type="Pfam" id="PF13360"/>
    </source>
</evidence>
<dbReference type="GO" id="GO:0016787">
    <property type="term" value="F:hydrolase activity"/>
    <property type="evidence" value="ECO:0007669"/>
    <property type="project" value="InterPro"/>
</dbReference>
<name>A0A4R5DKY3_9ACTN</name>
<dbReference type="OrthoDB" id="256225at2"/>
<comment type="caution">
    <text evidence="4">The sequence shown here is derived from an EMBL/GenBank/DDBJ whole genome shotgun (WGS) entry which is preliminary data.</text>
</comment>
<dbReference type="Gene3D" id="2.60.40.1120">
    <property type="entry name" value="Carboxypeptidase-like, regulatory domain"/>
    <property type="match status" value="2"/>
</dbReference>
<gene>
    <name evidence="4" type="ORF">E1269_09610</name>
</gene>
<dbReference type="InterPro" id="IPR018391">
    <property type="entry name" value="PQQ_b-propeller_rpt"/>
</dbReference>
<dbReference type="Pfam" id="PF13620">
    <property type="entry name" value="CarboxypepD_reg"/>
    <property type="match status" value="2"/>
</dbReference>
<reference evidence="4 5" key="1">
    <citation type="submission" date="2019-03" db="EMBL/GenBank/DDBJ databases">
        <title>Draft genome sequences of novel Actinobacteria.</title>
        <authorList>
            <person name="Sahin N."/>
            <person name="Ay H."/>
            <person name="Saygin H."/>
        </authorList>
    </citation>
    <scope>NUCLEOTIDE SEQUENCE [LARGE SCALE GENOMIC DNA]</scope>
    <source>
        <strain evidence="4 5">5K138</strain>
    </source>
</reference>
<dbReference type="SUPFAM" id="SSF50998">
    <property type="entry name" value="Quinoprotein alcohol dehydrogenase-like"/>
    <property type="match status" value="2"/>
</dbReference>
<protein>
    <submittedName>
        <fullName evidence="4">Uncharacterized protein</fullName>
    </submittedName>
</protein>
<dbReference type="InterPro" id="IPR002372">
    <property type="entry name" value="PQQ_rpt_dom"/>
</dbReference>
<dbReference type="InParanoid" id="A0A4R5DKY3"/>
<dbReference type="Pfam" id="PF00149">
    <property type="entry name" value="Metallophos"/>
    <property type="match status" value="1"/>
</dbReference>
<dbReference type="Proteomes" id="UP000294739">
    <property type="component" value="Unassembled WGS sequence"/>
</dbReference>
<dbReference type="InterPro" id="IPR013783">
    <property type="entry name" value="Ig-like_fold"/>
</dbReference>
<evidence type="ECO:0000259" key="1">
    <source>
        <dbReference type="Pfam" id="PF00149"/>
    </source>
</evidence>
<feature type="domain" description="Calcineurin-like phosphoesterase N-terminal" evidence="3">
    <location>
        <begin position="70"/>
        <end position="149"/>
    </location>
</feature>
<dbReference type="GO" id="GO:0005975">
    <property type="term" value="P:carbohydrate metabolic process"/>
    <property type="evidence" value="ECO:0007669"/>
    <property type="project" value="UniProtKB-ARBA"/>
</dbReference>